<dbReference type="EMBL" id="BSEC01000003">
    <property type="protein sequence ID" value="GLI95365.1"/>
    <property type="molecule type" value="Genomic_DNA"/>
</dbReference>
<keyword evidence="1" id="KW-0378">Hydrolase</keyword>
<dbReference type="Gene3D" id="3.40.720.10">
    <property type="entry name" value="Alkaline Phosphatase, subunit A"/>
    <property type="match status" value="1"/>
</dbReference>
<sequence length="194" mass="21173">MSEMGFTRKARARGTWLEALTERQKILVKLCALKADDGEILEAFARLMDFCAPLEKYWCFLAVEALPTGSHGRGDLLDGAGRHILTGGKMRLRIAIAALTYAICSVVLSATFSSARAEEPLDRLSNILIVYMENHSFDNLFGEYPGVEGIANAETQVAQTDKNGMPYRRLPPAKAPFVGSDNPPSLRAVEALVG</sequence>
<dbReference type="InterPro" id="IPR017850">
    <property type="entry name" value="Alkaline_phosphatase_core_sf"/>
</dbReference>
<feature type="transmembrane region" description="Helical" evidence="2">
    <location>
        <begin position="92"/>
        <end position="112"/>
    </location>
</feature>
<dbReference type="GO" id="GO:0016788">
    <property type="term" value="F:hydrolase activity, acting on ester bonds"/>
    <property type="evidence" value="ECO:0007669"/>
    <property type="project" value="InterPro"/>
</dbReference>
<evidence type="ECO:0000313" key="3">
    <source>
        <dbReference type="EMBL" id="GLI95365.1"/>
    </source>
</evidence>
<reference evidence="3" key="1">
    <citation type="journal article" date="2023" name="Int. J. Syst. Evol. Microbiol.">
        <title>Methylocystis iwaonis sp. nov., a type II methane-oxidizing bacterium from surface soil of a rice paddy field in Japan, and emended description of the genus Methylocystis (ex Whittenbury et al. 1970) Bowman et al. 1993.</title>
        <authorList>
            <person name="Kaise H."/>
            <person name="Sawadogo J.B."/>
            <person name="Alam M.S."/>
            <person name="Ueno C."/>
            <person name="Dianou D."/>
            <person name="Shinjo R."/>
            <person name="Asakawa S."/>
        </authorList>
    </citation>
    <scope>NUCLEOTIDE SEQUENCE</scope>
    <source>
        <strain evidence="3">LMG27198</strain>
    </source>
</reference>
<keyword evidence="2" id="KW-0812">Transmembrane</keyword>
<proteinExistence type="predicted"/>
<accession>A0A9W6GYR9</accession>
<dbReference type="Proteomes" id="UP001144323">
    <property type="component" value="Unassembled WGS sequence"/>
</dbReference>
<dbReference type="AlphaFoldDB" id="A0A9W6GYR9"/>
<gene>
    <name evidence="3" type="ORF">LMG27198_43570</name>
</gene>
<keyword evidence="4" id="KW-1185">Reference proteome</keyword>
<keyword evidence="2" id="KW-1133">Transmembrane helix</keyword>
<protein>
    <recommendedName>
        <fullName evidence="5">Acid phosphatase</fullName>
    </recommendedName>
</protein>
<dbReference type="Pfam" id="PF04185">
    <property type="entry name" value="Phosphoesterase"/>
    <property type="match status" value="1"/>
</dbReference>
<evidence type="ECO:0000256" key="1">
    <source>
        <dbReference type="ARBA" id="ARBA00022801"/>
    </source>
</evidence>
<evidence type="ECO:0008006" key="5">
    <source>
        <dbReference type="Google" id="ProtNLM"/>
    </source>
</evidence>
<comment type="caution">
    <text evidence="3">The sequence shown here is derived from an EMBL/GenBank/DDBJ whole genome shotgun (WGS) entry which is preliminary data.</text>
</comment>
<dbReference type="InterPro" id="IPR007312">
    <property type="entry name" value="Phosphoesterase"/>
</dbReference>
<organism evidence="3 4">
    <name type="scientific">Methylocystis echinoides</name>
    <dbReference type="NCBI Taxonomy" id="29468"/>
    <lineage>
        <taxon>Bacteria</taxon>
        <taxon>Pseudomonadati</taxon>
        <taxon>Pseudomonadota</taxon>
        <taxon>Alphaproteobacteria</taxon>
        <taxon>Hyphomicrobiales</taxon>
        <taxon>Methylocystaceae</taxon>
        <taxon>Methylocystis</taxon>
    </lineage>
</organism>
<evidence type="ECO:0000256" key="2">
    <source>
        <dbReference type="SAM" id="Phobius"/>
    </source>
</evidence>
<name>A0A9W6GYR9_9HYPH</name>
<keyword evidence="2" id="KW-0472">Membrane</keyword>
<evidence type="ECO:0000313" key="4">
    <source>
        <dbReference type="Proteomes" id="UP001144323"/>
    </source>
</evidence>